<dbReference type="EMBL" id="WBXO01000008">
    <property type="protein sequence ID" value="KAB2952017.1"/>
    <property type="molecule type" value="Genomic_DNA"/>
</dbReference>
<organism evidence="2 3">
    <name type="scientific">Heliorestis acidaminivorans</name>
    <dbReference type="NCBI Taxonomy" id="553427"/>
    <lineage>
        <taxon>Bacteria</taxon>
        <taxon>Bacillati</taxon>
        <taxon>Bacillota</taxon>
        <taxon>Clostridia</taxon>
        <taxon>Eubacteriales</taxon>
        <taxon>Heliobacteriaceae</taxon>
        <taxon>Heliorestis</taxon>
    </lineage>
</organism>
<comment type="caution">
    <text evidence="2">The sequence shown here is derived from an EMBL/GenBank/DDBJ whole genome shotgun (WGS) entry which is preliminary data.</text>
</comment>
<keyword evidence="3" id="KW-1185">Reference proteome</keyword>
<name>A0A6I0EPX8_9FIRM</name>
<sequence>MIALNLMGAGIMAQERISEEDIQDTTQEIIRLQDELKNASEKEQEELQKRIKELQIKQLWQLDKIDYWSNGN</sequence>
<gene>
    <name evidence="2" type="ORF">F9B85_10700</name>
</gene>
<evidence type="ECO:0000313" key="3">
    <source>
        <dbReference type="Proteomes" id="UP000468766"/>
    </source>
</evidence>
<evidence type="ECO:0000313" key="2">
    <source>
        <dbReference type="EMBL" id="KAB2952017.1"/>
    </source>
</evidence>
<accession>A0A6I0EPX8</accession>
<proteinExistence type="predicted"/>
<reference evidence="2 3" key="1">
    <citation type="submission" date="2019-10" db="EMBL/GenBank/DDBJ databases">
        <title>Whole-genome sequence of the extremophile Heliorestis acidaminivorans DSM 24790.</title>
        <authorList>
            <person name="Kyndt J.A."/>
            <person name="Meyer T.E."/>
        </authorList>
    </citation>
    <scope>NUCLEOTIDE SEQUENCE [LARGE SCALE GENOMIC DNA]</scope>
    <source>
        <strain evidence="2 3">DSM 24790</strain>
    </source>
</reference>
<dbReference type="AlphaFoldDB" id="A0A6I0EPX8"/>
<dbReference type="RefSeq" id="WP_151620763.1">
    <property type="nucleotide sequence ID" value="NZ_WBXO01000008.1"/>
</dbReference>
<feature type="coiled-coil region" evidence="1">
    <location>
        <begin position="15"/>
        <end position="57"/>
    </location>
</feature>
<dbReference type="Proteomes" id="UP000468766">
    <property type="component" value="Unassembled WGS sequence"/>
</dbReference>
<protein>
    <submittedName>
        <fullName evidence="2">Uncharacterized protein</fullName>
    </submittedName>
</protein>
<keyword evidence="1" id="KW-0175">Coiled coil</keyword>
<evidence type="ECO:0000256" key="1">
    <source>
        <dbReference type="SAM" id="Coils"/>
    </source>
</evidence>